<evidence type="ECO:0000256" key="13">
    <source>
        <dbReference type="HAMAP-Rule" id="MF_00328"/>
    </source>
</evidence>
<protein>
    <recommendedName>
        <fullName evidence="5 13">Guanylate kinase</fullName>
        <ecNumber evidence="4 13">2.7.4.8</ecNumber>
    </recommendedName>
    <alternativeName>
        <fullName evidence="11 13">GMP kinase</fullName>
    </alternativeName>
</protein>
<dbReference type="Gene3D" id="3.40.50.300">
    <property type="entry name" value="P-loop containing nucleotide triphosphate hydrolases"/>
    <property type="match status" value="1"/>
</dbReference>
<keyword evidence="9 13" id="KW-0418">Kinase</keyword>
<dbReference type="InterPro" id="IPR020590">
    <property type="entry name" value="Guanylate_kinase_CS"/>
</dbReference>
<evidence type="ECO:0000256" key="3">
    <source>
        <dbReference type="ARBA" id="ARBA00005790"/>
    </source>
</evidence>
<organism evidence="15 16">
    <name type="scientific">candidate division WOR-3 bacterium 4484_100</name>
    <dbReference type="NCBI Taxonomy" id="1936077"/>
    <lineage>
        <taxon>Bacteria</taxon>
        <taxon>Bacteria division WOR-3</taxon>
    </lineage>
</organism>
<evidence type="ECO:0000313" key="15">
    <source>
        <dbReference type="EMBL" id="OPX17657.1"/>
    </source>
</evidence>
<dbReference type="GO" id="GO:0005524">
    <property type="term" value="F:ATP binding"/>
    <property type="evidence" value="ECO:0007669"/>
    <property type="project" value="UniProtKB-UniRule"/>
</dbReference>
<dbReference type="Pfam" id="PF00625">
    <property type="entry name" value="Guanylate_kin"/>
    <property type="match status" value="1"/>
</dbReference>
<dbReference type="PROSITE" id="PS50052">
    <property type="entry name" value="GUANYLATE_KINASE_2"/>
    <property type="match status" value="1"/>
</dbReference>
<dbReference type="AlphaFoldDB" id="A0A1V4QFA1"/>
<dbReference type="InterPro" id="IPR027417">
    <property type="entry name" value="P-loop_NTPase"/>
</dbReference>
<comment type="subcellular location">
    <subcellularLocation>
        <location evidence="2 13">Cytoplasm</location>
    </subcellularLocation>
</comment>
<keyword evidence="8 13" id="KW-0547">Nucleotide-binding</keyword>
<dbReference type="SUPFAM" id="SSF52540">
    <property type="entry name" value="P-loop containing nucleoside triphosphate hydrolases"/>
    <property type="match status" value="1"/>
</dbReference>
<evidence type="ECO:0000256" key="1">
    <source>
        <dbReference type="ARBA" id="ARBA00003531"/>
    </source>
</evidence>
<dbReference type="PROSITE" id="PS00856">
    <property type="entry name" value="GUANYLATE_KINASE_1"/>
    <property type="match status" value="1"/>
</dbReference>
<evidence type="ECO:0000256" key="9">
    <source>
        <dbReference type="ARBA" id="ARBA00022777"/>
    </source>
</evidence>
<dbReference type="InterPro" id="IPR017665">
    <property type="entry name" value="Guanylate_kinase"/>
</dbReference>
<feature type="domain" description="Guanylate kinase-like" evidence="14">
    <location>
        <begin position="4"/>
        <end position="182"/>
    </location>
</feature>
<evidence type="ECO:0000313" key="16">
    <source>
        <dbReference type="Proteomes" id="UP000191663"/>
    </source>
</evidence>
<proteinExistence type="inferred from homology"/>
<dbReference type="SMART" id="SM00072">
    <property type="entry name" value="GuKc"/>
    <property type="match status" value="1"/>
</dbReference>
<evidence type="ECO:0000256" key="5">
    <source>
        <dbReference type="ARBA" id="ARBA00016296"/>
    </source>
</evidence>
<dbReference type="InterPro" id="IPR008144">
    <property type="entry name" value="Guanylate_kin-like_dom"/>
</dbReference>
<dbReference type="HAMAP" id="MF_00328">
    <property type="entry name" value="Guanylate_kinase"/>
    <property type="match status" value="1"/>
</dbReference>
<dbReference type="GO" id="GO:0005829">
    <property type="term" value="C:cytosol"/>
    <property type="evidence" value="ECO:0007669"/>
    <property type="project" value="TreeGrafter"/>
</dbReference>
<keyword evidence="7 13" id="KW-0808">Transferase</keyword>
<evidence type="ECO:0000256" key="7">
    <source>
        <dbReference type="ARBA" id="ARBA00022679"/>
    </source>
</evidence>
<evidence type="ECO:0000256" key="10">
    <source>
        <dbReference type="ARBA" id="ARBA00022840"/>
    </source>
</evidence>
<comment type="catalytic activity">
    <reaction evidence="12 13">
        <text>GMP + ATP = GDP + ADP</text>
        <dbReference type="Rhea" id="RHEA:20780"/>
        <dbReference type="ChEBI" id="CHEBI:30616"/>
        <dbReference type="ChEBI" id="CHEBI:58115"/>
        <dbReference type="ChEBI" id="CHEBI:58189"/>
        <dbReference type="ChEBI" id="CHEBI:456216"/>
        <dbReference type="EC" id="2.7.4.8"/>
    </reaction>
</comment>
<dbReference type="EC" id="2.7.4.8" evidence="4 13"/>
<evidence type="ECO:0000256" key="12">
    <source>
        <dbReference type="ARBA" id="ARBA00048594"/>
    </source>
</evidence>
<comment type="function">
    <text evidence="1 13">Essential for recycling GMP and indirectly, cGMP.</text>
</comment>
<gene>
    <name evidence="13" type="primary">gmk</name>
    <name evidence="15" type="ORF">BXT86_05310</name>
</gene>
<evidence type="ECO:0000259" key="14">
    <source>
        <dbReference type="PROSITE" id="PS50052"/>
    </source>
</evidence>
<dbReference type="InterPro" id="IPR008145">
    <property type="entry name" value="GK/Ca_channel_bsu"/>
</dbReference>
<dbReference type="PANTHER" id="PTHR23117:SF13">
    <property type="entry name" value="GUANYLATE KINASE"/>
    <property type="match status" value="1"/>
</dbReference>
<evidence type="ECO:0000256" key="4">
    <source>
        <dbReference type="ARBA" id="ARBA00012961"/>
    </source>
</evidence>
<dbReference type="NCBIfam" id="TIGR03263">
    <property type="entry name" value="guanyl_kin"/>
    <property type="match status" value="1"/>
</dbReference>
<dbReference type="CDD" id="cd00071">
    <property type="entry name" value="GMPK"/>
    <property type="match status" value="1"/>
</dbReference>
<evidence type="ECO:0000256" key="6">
    <source>
        <dbReference type="ARBA" id="ARBA00022490"/>
    </source>
</evidence>
<evidence type="ECO:0000256" key="8">
    <source>
        <dbReference type="ARBA" id="ARBA00022741"/>
    </source>
</evidence>
<name>A0A1V4QFA1_UNCW3</name>
<dbReference type="Gene3D" id="3.30.63.10">
    <property type="entry name" value="Guanylate Kinase phosphate binding domain"/>
    <property type="match status" value="1"/>
</dbReference>
<evidence type="ECO:0000256" key="11">
    <source>
        <dbReference type="ARBA" id="ARBA00030128"/>
    </source>
</evidence>
<comment type="similarity">
    <text evidence="3 13">Belongs to the guanylate kinase family.</text>
</comment>
<dbReference type="Proteomes" id="UP000191663">
    <property type="component" value="Unassembled WGS sequence"/>
</dbReference>
<reference evidence="16" key="1">
    <citation type="submission" date="2017-01" db="EMBL/GenBank/DDBJ databases">
        <title>Novel pathways for hydrocarbon cycling and metabolic interdependencies in hydrothermal sediment communities.</title>
        <authorList>
            <person name="Dombrowski N."/>
            <person name="Seitz K."/>
            <person name="Teske A."/>
            <person name="Baker B."/>
        </authorList>
    </citation>
    <scope>NUCLEOTIDE SEQUENCE [LARGE SCALE GENOMIC DNA]</scope>
</reference>
<feature type="binding site" evidence="13">
    <location>
        <begin position="11"/>
        <end position="18"/>
    </location>
    <ligand>
        <name>ATP</name>
        <dbReference type="ChEBI" id="CHEBI:30616"/>
    </ligand>
</feature>
<dbReference type="GO" id="GO:0004385">
    <property type="term" value="F:GMP kinase activity"/>
    <property type="evidence" value="ECO:0007669"/>
    <property type="project" value="UniProtKB-UniRule"/>
</dbReference>
<keyword evidence="6 13" id="KW-0963">Cytoplasm</keyword>
<sequence length="195" mass="22934">MNKGRIIVLSGPSGVGKTTICKSILDRRPDIRYSISATSRQRRKDEVDGREYIFITEEQFRRWVDEGRFVEYAEVHGNLYGTPRTELEDKLNQGYNVLMDIDVQGAKRMMSLYPDGIYIFIIPPDISELQRRLLKRKTEQDETIRHRLANAQKELRYKNDFNYVIENRELEKTIQEVMKIIEDELGPVPKEHQGD</sequence>
<accession>A0A1V4QFA1</accession>
<dbReference type="FunFam" id="3.30.63.10:FF:000005">
    <property type="entry name" value="Guanylate kinase"/>
    <property type="match status" value="1"/>
</dbReference>
<keyword evidence="10 13" id="KW-0067">ATP-binding</keyword>
<evidence type="ECO:0000256" key="2">
    <source>
        <dbReference type="ARBA" id="ARBA00004496"/>
    </source>
</evidence>
<dbReference type="PANTHER" id="PTHR23117">
    <property type="entry name" value="GUANYLATE KINASE-RELATED"/>
    <property type="match status" value="1"/>
</dbReference>
<dbReference type="EMBL" id="MUKB01000093">
    <property type="protein sequence ID" value="OPX17657.1"/>
    <property type="molecule type" value="Genomic_DNA"/>
</dbReference>
<comment type="caution">
    <text evidence="15">The sequence shown here is derived from an EMBL/GenBank/DDBJ whole genome shotgun (WGS) entry which is preliminary data.</text>
</comment>